<comment type="caution">
    <text evidence="2">The sequence shown here is derived from an EMBL/GenBank/DDBJ whole genome shotgun (WGS) entry which is preliminary data.</text>
</comment>
<evidence type="ECO:0000256" key="1">
    <source>
        <dbReference type="SAM" id="SignalP"/>
    </source>
</evidence>
<keyword evidence="3" id="KW-1185">Reference proteome</keyword>
<dbReference type="Proteomes" id="UP000664654">
    <property type="component" value="Unassembled WGS sequence"/>
</dbReference>
<dbReference type="RefSeq" id="WP_206571923.1">
    <property type="nucleotide sequence ID" value="NZ_JAFKCV010000001.1"/>
</dbReference>
<feature type="signal peptide" evidence="1">
    <location>
        <begin position="1"/>
        <end position="27"/>
    </location>
</feature>
<dbReference type="AlphaFoldDB" id="A0A939DKG0"/>
<name>A0A939DKG0_9ALTE</name>
<protein>
    <submittedName>
        <fullName evidence="2">Uncharacterized protein</fullName>
    </submittedName>
</protein>
<keyword evidence="1" id="KW-0732">Signal</keyword>
<feature type="chain" id="PRO_5037602812" evidence="1">
    <location>
        <begin position="28"/>
        <end position="101"/>
    </location>
</feature>
<evidence type="ECO:0000313" key="2">
    <source>
        <dbReference type="EMBL" id="MBN7823810.1"/>
    </source>
</evidence>
<proteinExistence type="predicted"/>
<reference evidence="2" key="1">
    <citation type="submission" date="2021-03" db="EMBL/GenBank/DDBJ databases">
        <title>novel species isolated from a fishpond in China.</title>
        <authorList>
            <person name="Lu H."/>
            <person name="Cai Z."/>
        </authorList>
    </citation>
    <scope>NUCLEOTIDE SEQUENCE</scope>
    <source>
        <strain evidence="2">JCM 30855</strain>
    </source>
</reference>
<accession>A0A939DKG0</accession>
<sequence length="101" mass="11006">MSGKIRMMLTAATGLTLALTWSILAPASEGTLACSCNSGIELDHSLPLSHPLNRCATGQQSEVSWSSWLKGGNELTQFHFLDLLELLSRYHDEAQDQQTSS</sequence>
<evidence type="ECO:0000313" key="3">
    <source>
        <dbReference type="Proteomes" id="UP000664654"/>
    </source>
</evidence>
<gene>
    <name evidence="2" type="ORF">J0A66_01110</name>
</gene>
<organism evidence="2 3">
    <name type="scientific">Bowmanella dokdonensis</name>
    <dbReference type="NCBI Taxonomy" id="751969"/>
    <lineage>
        <taxon>Bacteria</taxon>
        <taxon>Pseudomonadati</taxon>
        <taxon>Pseudomonadota</taxon>
        <taxon>Gammaproteobacteria</taxon>
        <taxon>Alteromonadales</taxon>
        <taxon>Alteromonadaceae</taxon>
        <taxon>Bowmanella</taxon>
    </lineage>
</organism>
<dbReference type="EMBL" id="JAFKCV010000001">
    <property type="protein sequence ID" value="MBN7823810.1"/>
    <property type="molecule type" value="Genomic_DNA"/>
</dbReference>